<keyword evidence="5" id="KW-1185">Reference proteome</keyword>
<evidence type="ECO:0000313" key="4">
    <source>
        <dbReference type="EMBL" id="POM72303.1"/>
    </source>
</evidence>
<feature type="domain" description="Retroviral polymerase SH3-like" evidence="3">
    <location>
        <begin position="10"/>
        <end position="65"/>
    </location>
</feature>
<feature type="region of interest" description="Disordered" evidence="1">
    <location>
        <begin position="79"/>
        <end position="113"/>
    </location>
</feature>
<name>A0A2P4Y3E7_9STRA</name>
<dbReference type="InterPro" id="IPR043502">
    <property type="entry name" value="DNA/RNA_pol_sf"/>
</dbReference>
<feature type="region of interest" description="Disordered" evidence="1">
    <location>
        <begin position="439"/>
        <end position="470"/>
    </location>
</feature>
<comment type="caution">
    <text evidence="4">The sequence shown here is derived from an EMBL/GenBank/DDBJ whole genome shotgun (WGS) entry which is preliminary data.</text>
</comment>
<protein>
    <submittedName>
        <fullName evidence="4">Integrase catalytic core protein</fullName>
    </submittedName>
</protein>
<dbReference type="EMBL" id="NCKW01005953">
    <property type="protein sequence ID" value="POM72303.1"/>
    <property type="molecule type" value="Genomic_DNA"/>
</dbReference>
<evidence type="ECO:0000313" key="5">
    <source>
        <dbReference type="Proteomes" id="UP000237271"/>
    </source>
</evidence>
<feature type="non-terminal residue" evidence="4">
    <location>
        <position position="470"/>
    </location>
</feature>
<feature type="domain" description="Reverse transcriptase Ty1/copia-type" evidence="2">
    <location>
        <begin position="280"/>
        <end position="448"/>
    </location>
</feature>
<proteinExistence type="predicted"/>
<dbReference type="Pfam" id="PF07727">
    <property type="entry name" value="RVT_2"/>
    <property type="match status" value="1"/>
</dbReference>
<dbReference type="Proteomes" id="UP000237271">
    <property type="component" value="Unassembled WGS sequence"/>
</dbReference>
<dbReference type="InterPro" id="IPR057670">
    <property type="entry name" value="SH3_retrovirus"/>
</dbReference>
<reference evidence="4 5" key="1">
    <citation type="journal article" date="2017" name="Genome Biol. Evol.">
        <title>Phytophthora megakarya and P. palmivora, closely related causal agents of cacao black pod rot, underwent increases in genome sizes and gene numbers by different mechanisms.</title>
        <authorList>
            <person name="Ali S.S."/>
            <person name="Shao J."/>
            <person name="Lary D.J."/>
            <person name="Kronmiller B."/>
            <person name="Shen D."/>
            <person name="Strem M.D."/>
            <person name="Amoako-Attah I."/>
            <person name="Akrofi A.Y."/>
            <person name="Begoude B.A."/>
            <person name="Ten Hoopen G.M."/>
            <person name="Coulibaly K."/>
            <person name="Kebe B.I."/>
            <person name="Melnick R.L."/>
            <person name="Guiltinan M.J."/>
            <person name="Tyler B.M."/>
            <person name="Meinhardt L.W."/>
            <person name="Bailey B.A."/>
        </authorList>
    </citation>
    <scope>NUCLEOTIDE SEQUENCE [LARGE SCALE GENOMIC DNA]</scope>
    <source>
        <strain evidence="5">sbr112.9</strain>
    </source>
</reference>
<gene>
    <name evidence="4" type="ORF">PHPALM_11002</name>
</gene>
<evidence type="ECO:0000259" key="2">
    <source>
        <dbReference type="Pfam" id="PF07727"/>
    </source>
</evidence>
<dbReference type="OrthoDB" id="123488at2759"/>
<dbReference type="Pfam" id="PF25597">
    <property type="entry name" value="SH3_retrovirus"/>
    <property type="match status" value="1"/>
</dbReference>
<evidence type="ECO:0000256" key="1">
    <source>
        <dbReference type="SAM" id="MobiDB-lite"/>
    </source>
</evidence>
<accession>A0A2P4Y3E7</accession>
<dbReference type="SUPFAM" id="SSF56672">
    <property type="entry name" value="DNA/RNA polymerases"/>
    <property type="match status" value="1"/>
</dbReference>
<evidence type="ECO:0000259" key="3">
    <source>
        <dbReference type="Pfam" id="PF25597"/>
    </source>
</evidence>
<dbReference type="InterPro" id="IPR013103">
    <property type="entry name" value="RVT_2"/>
</dbReference>
<feature type="region of interest" description="Disordered" evidence="1">
    <location>
        <begin position="148"/>
        <end position="178"/>
    </location>
</feature>
<organism evidence="4 5">
    <name type="scientific">Phytophthora palmivora</name>
    <dbReference type="NCBI Taxonomy" id="4796"/>
    <lineage>
        <taxon>Eukaryota</taxon>
        <taxon>Sar</taxon>
        <taxon>Stramenopiles</taxon>
        <taxon>Oomycota</taxon>
        <taxon>Peronosporomycetes</taxon>
        <taxon>Peronosporales</taxon>
        <taxon>Peronosporaceae</taxon>
        <taxon>Phytophthora</taxon>
    </lineage>
</organism>
<sequence length="470" mass="52763">MEHLRVFGSQGYAHVDDAKRTKLEPKSFRCMFLGYAENAKGYRVFALDASKVKVSRSVKLDEREVGGIYESPSFQPQGTVINLTKDTDDGTVPTSMERQHTPDIPMEDTEETVPDVEMNEGEHEPNAQAFREERLVFQPEMERLRRPREPVFLLENGSDGGEYVQSEGSDSPPSPKRARIDEEGLIAEAVMAYAANIVDAADVPTSYAEATASPDAAKWRSAMAAELRSHEKNATWTLVPRGNGKRTIGCRWVFTKKRDENGCVIRYKARLVAKGFKQKYGYIMEQLDADTAFLNSVLMNRVYMEMPDGTTGDDDQVCLLGKAIYGLKQAAMAWNKTIHRVFLRNGFKSCGADQCVYVKRSRNGYMYVCLYVDDMIIAAKTAGEIREVKDSLKAEFKMKELGAAKFILGMEIDHNLEAGTLMIKQTRYIDDVTERFGQQNAKPVDNPCASGLKLSKEQSPGTDVERTEMR</sequence>
<dbReference type="AlphaFoldDB" id="A0A2P4Y3E7"/>